<evidence type="ECO:0000313" key="4">
    <source>
        <dbReference type="EMBL" id="MDJ1502267.1"/>
    </source>
</evidence>
<feature type="domain" description="Xylose isomerase-like TIM barrel" evidence="3">
    <location>
        <begin position="85"/>
        <end position="277"/>
    </location>
</feature>
<dbReference type="InterPro" id="IPR050417">
    <property type="entry name" value="Sugar_Epim/Isomerase"/>
</dbReference>
<dbReference type="GO" id="GO:0016853">
    <property type="term" value="F:isomerase activity"/>
    <property type="evidence" value="ECO:0007669"/>
    <property type="project" value="UniProtKB-KW"/>
</dbReference>
<sequence>MSAKLTRRSVAKKMLGGTALLTSLPSLAMENTQNEEAARPLKGNINHSVCRWCYDKIPLEDLCKAAKEMGIKSIDLVGPEEWPVLKKYGLVSAMPWGAGLGIEKGFNDPQYHETLIKSYEDMIPKVAAAGFSTIICFSGNRNGKTEEQGLENAALGLKKLMPIAEKHKVTMVMELLNSKVNHKDYQCDRTSWGVELCKRIGSENFKLLYDIYHMQIMEGDIIRTIKESSKYIAHYHTGGNPGRHEIDETQEIYYPAVMKAILETGYKGFVAQEFVPTPKEPQGQLTSLKKAVILCDI</sequence>
<evidence type="ECO:0000256" key="1">
    <source>
        <dbReference type="ARBA" id="ARBA00023235"/>
    </source>
</evidence>
<keyword evidence="1" id="KW-0413">Isomerase</keyword>
<dbReference type="Gene3D" id="3.20.20.150">
    <property type="entry name" value="Divalent-metal-dependent TIM barrel enzymes"/>
    <property type="match status" value="1"/>
</dbReference>
<protein>
    <submittedName>
        <fullName evidence="4">TIM barrel protein</fullName>
    </submittedName>
</protein>
<evidence type="ECO:0000259" key="3">
    <source>
        <dbReference type="Pfam" id="PF01261"/>
    </source>
</evidence>
<reference evidence="4" key="1">
    <citation type="submission" date="2023-05" db="EMBL/GenBank/DDBJ databases">
        <authorList>
            <person name="Zhang X."/>
        </authorList>
    </citation>
    <scope>NUCLEOTIDE SEQUENCE</scope>
    <source>
        <strain evidence="4">BD1B2-1</strain>
    </source>
</reference>
<organism evidence="4 5">
    <name type="scientific">Xanthocytophaga agilis</name>
    <dbReference type="NCBI Taxonomy" id="3048010"/>
    <lineage>
        <taxon>Bacteria</taxon>
        <taxon>Pseudomonadati</taxon>
        <taxon>Bacteroidota</taxon>
        <taxon>Cytophagia</taxon>
        <taxon>Cytophagales</taxon>
        <taxon>Rhodocytophagaceae</taxon>
        <taxon>Xanthocytophaga</taxon>
    </lineage>
</organism>
<evidence type="ECO:0000313" key="5">
    <source>
        <dbReference type="Proteomes" id="UP001232063"/>
    </source>
</evidence>
<feature type="chain" id="PRO_5042089572" evidence="2">
    <location>
        <begin position="29"/>
        <end position="297"/>
    </location>
</feature>
<name>A0AAE3R7N7_9BACT</name>
<accession>A0AAE3R7N7</accession>
<dbReference type="SUPFAM" id="SSF51658">
    <property type="entry name" value="Xylose isomerase-like"/>
    <property type="match status" value="1"/>
</dbReference>
<dbReference type="Proteomes" id="UP001232063">
    <property type="component" value="Unassembled WGS sequence"/>
</dbReference>
<dbReference type="RefSeq" id="WP_314512214.1">
    <property type="nucleotide sequence ID" value="NZ_JASJOU010000005.1"/>
</dbReference>
<comment type="caution">
    <text evidence="4">The sequence shown here is derived from an EMBL/GenBank/DDBJ whole genome shotgun (WGS) entry which is preliminary data.</text>
</comment>
<feature type="signal peptide" evidence="2">
    <location>
        <begin position="1"/>
        <end position="28"/>
    </location>
</feature>
<dbReference type="AlphaFoldDB" id="A0AAE3R7N7"/>
<dbReference type="PANTHER" id="PTHR43489:SF3">
    <property type="entry name" value="XYLOSE ISOMERASE DOMAIN PROTEIN TIM BARREL"/>
    <property type="match status" value="1"/>
</dbReference>
<dbReference type="EMBL" id="JASJOU010000005">
    <property type="protein sequence ID" value="MDJ1502267.1"/>
    <property type="molecule type" value="Genomic_DNA"/>
</dbReference>
<dbReference type="InterPro" id="IPR036237">
    <property type="entry name" value="Xyl_isomerase-like_sf"/>
</dbReference>
<gene>
    <name evidence="4" type="ORF">QNI22_16490</name>
</gene>
<keyword evidence="2" id="KW-0732">Signal</keyword>
<dbReference type="Pfam" id="PF01261">
    <property type="entry name" value="AP_endonuc_2"/>
    <property type="match status" value="1"/>
</dbReference>
<dbReference type="InterPro" id="IPR013022">
    <property type="entry name" value="Xyl_isomerase-like_TIM-brl"/>
</dbReference>
<proteinExistence type="predicted"/>
<keyword evidence="5" id="KW-1185">Reference proteome</keyword>
<dbReference type="PANTHER" id="PTHR43489">
    <property type="entry name" value="ISOMERASE"/>
    <property type="match status" value="1"/>
</dbReference>
<evidence type="ECO:0000256" key="2">
    <source>
        <dbReference type="SAM" id="SignalP"/>
    </source>
</evidence>